<dbReference type="FunFam" id="1.10.510.10:FF:000624">
    <property type="entry name" value="Mitogen-activated protein kinase"/>
    <property type="match status" value="1"/>
</dbReference>
<comment type="subunit">
    <text evidence="7">May form a complex composed of at least the catalytic subunit CRK2 and a cyclin.</text>
</comment>
<keyword evidence="2 12" id="KW-0723">Serine/threonine-protein kinase</keyword>
<dbReference type="InterPro" id="IPR011009">
    <property type="entry name" value="Kinase-like_dom_sf"/>
</dbReference>
<dbReference type="EMBL" id="JAWDEY010000003">
    <property type="protein sequence ID" value="KAK6590837.1"/>
    <property type="molecule type" value="Genomic_DNA"/>
</dbReference>
<evidence type="ECO:0000256" key="12">
    <source>
        <dbReference type="RuleBase" id="RU000304"/>
    </source>
</evidence>
<keyword evidence="5 14" id="KW-0418">Kinase</keyword>
<dbReference type="SMART" id="SM00220">
    <property type="entry name" value="S_TKc"/>
    <property type="match status" value="1"/>
</dbReference>
<reference evidence="14 15" key="1">
    <citation type="submission" date="2023-10" db="EMBL/GenBank/DDBJ databases">
        <title>Comparative genomics analysis reveals potential genetic determinants of host preference in Cryptosporidium xiaoi.</title>
        <authorList>
            <person name="Xiao L."/>
            <person name="Li J."/>
        </authorList>
    </citation>
    <scope>NUCLEOTIDE SEQUENCE [LARGE SCALE GENOMIC DNA]</scope>
    <source>
        <strain evidence="14 15">52996</strain>
    </source>
</reference>
<dbReference type="GO" id="GO:0004674">
    <property type="term" value="F:protein serine/threonine kinase activity"/>
    <property type="evidence" value="ECO:0007669"/>
    <property type="project" value="UniProtKB-KW"/>
</dbReference>
<comment type="caution">
    <text evidence="14">The sequence shown here is derived from an EMBL/GenBank/DDBJ whole genome shotgun (WGS) entry which is preliminary data.</text>
</comment>
<dbReference type="SUPFAM" id="SSF56112">
    <property type="entry name" value="Protein kinase-like (PK-like)"/>
    <property type="match status" value="1"/>
</dbReference>
<dbReference type="InterPro" id="IPR008271">
    <property type="entry name" value="Ser/Thr_kinase_AS"/>
</dbReference>
<feature type="domain" description="Protein kinase" evidence="13">
    <location>
        <begin position="28"/>
        <end position="299"/>
    </location>
</feature>
<dbReference type="InterPro" id="IPR017441">
    <property type="entry name" value="Protein_kinase_ATP_BS"/>
</dbReference>
<evidence type="ECO:0000256" key="8">
    <source>
        <dbReference type="ARBA" id="ARBA00039612"/>
    </source>
</evidence>
<dbReference type="PROSITE" id="PS50011">
    <property type="entry name" value="PROTEIN_KINASE_DOM"/>
    <property type="match status" value="1"/>
</dbReference>
<dbReference type="GO" id="GO:0005524">
    <property type="term" value="F:ATP binding"/>
    <property type="evidence" value="ECO:0007669"/>
    <property type="project" value="UniProtKB-UniRule"/>
</dbReference>
<evidence type="ECO:0000256" key="5">
    <source>
        <dbReference type="ARBA" id="ARBA00022777"/>
    </source>
</evidence>
<keyword evidence="6 11" id="KW-0067">ATP-binding</keyword>
<protein>
    <recommendedName>
        <fullName evidence="8">Cyclin-dependent kinase 2 homolog</fullName>
    </recommendedName>
    <alternativeName>
        <fullName evidence="9">Cell division control protein 2 homolog</fullName>
    </alternativeName>
    <alternativeName>
        <fullName evidence="10">cdc2-related kinase 2</fullName>
    </alternativeName>
</protein>
<dbReference type="Proteomes" id="UP001311799">
    <property type="component" value="Unassembled WGS sequence"/>
</dbReference>
<evidence type="ECO:0000256" key="4">
    <source>
        <dbReference type="ARBA" id="ARBA00022741"/>
    </source>
</evidence>
<evidence type="ECO:0000256" key="7">
    <source>
        <dbReference type="ARBA" id="ARBA00038543"/>
    </source>
</evidence>
<gene>
    <name evidence="14" type="ORF">RS030_121988</name>
</gene>
<sequence length="299" mass="34329">MIKRIIHDSLRFALGGGEKDNHNSLDDYEYLDIIGEGTYGIVYKCRKKQSGEFFAIKTLRGGSGELSTTTLREISILRETNHPNVVTIHDIVISPNNVNIVFEYISYDLKRYLTIFPDKIPPIKFTKHIIFEILNGLYHLHTCRIIHRDLKPQNILVTGANIPGVKIADFGLARVLSSPFKTLTREVVTLWYRAPELILGLRNYSSSVDIWSVGCIFVELFIGKPLFSGDSEISTLFKIFKILGTPSEEIYKEIASLPEFSLEWPKWKINENWIENQLMKNSSTQLHLLEREAKELIKM</sequence>
<keyword evidence="15" id="KW-1185">Reference proteome</keyword>
<dbReference type="PROSITE" id="PS00107">
    <property type="entry name" value="PROTEIN_KINASE_ATP"/>
    <property type="match status" value="1"/>
</dbReference>
<proteinExistence type="inferred from homology"/>
<dbReference type="Gene3D" id="3.30.200.20">
    <property type="entry name" value="Phosphorylase Kinase, domain 1"/>
    <property type="match status" value="1"/>
</dbReference>
<keyword evidence="4 11" id="KW-0547">Nucleotide-binding</keyword>
<dbReference type="AlphaFoldDB" id="A0AAV9Y1Z0"/>
<dbReference type="Pfam" id="PF00069">
    <property type="entry name" value="Pkinase"/>
    <property type="match status" value="1"/>
</dbReference>
<evidence type="ECO:0000256" key="3">
    <source>
        <dbReference type="ARBA" id="ARBA00022679"/>
    </source>
</evidence>
<name>A0AAV9Y1Z0_9CRYT</name>
<evidence type="ECO:0000256" key="10">
    <source>
        <dbReference type="ARBA" id="ARBA00042858"/>
    </source>
</evidence>
<evidence type="ECO:0000256" key="11">
    <source>
        <dbReference type="PROSITE-ProRule" id="PRU10141"/>
    </source>
</evidence>
<organism evidence="14 15">
    <name type="scientific">Cryptosporidium xiaoi</name>
    <dbReference type="NCBI Taxonomy" id="659607"/>
    <lineage>
        <taxon>Eukaryota</taxon>
        <taxon>Sar</taxon>
        <taxon>Alveolata</taxon>
        <taxon>Apicomplexa</taxon>
        <taxon>Conoidasida</taxon>
        <taxon>Coccidia</taxon>
        <taxon>Eucoccidiorida</taxon>
        <taxon>Eimeriorina</taxon>
        <taxon>Cryptosporidiidae</taxon>
        <taxon>Cryptosporidium</taxon>
    </lineage>
</organism>
<evidence type="ECO:0000259" key="13">
    <source>
        <dbReference type="PROSITE" id="PS50011"/>
    </source>
</evidence>
<dbReference type="Gene3D" id="1.10.510.10">
    <property type="entry name" value="Transferase(Phosphotransferase) domain 1"/>
    <property type="match status" value="1"/>
</dbReference>
<feature type="binding site" evidence="11">
    <location>
        <position position="57"/>
    </location>
    <ligand>
        <name>ATP</name>
        <dbReference type="ChEBI" id="CHEBI:30616"/>
    </ligand>
</feature>
<dbReference type="PANTHER" id="PTHR24056">
    <property type="entry name" value="CELL DIVISION PROTEIN KINASE"/>
    <property type="match status" value="1"/>
</dbReference>
<accession>A0AAV9Y1Z0</accession>
<keyword evidence="3" id="KW-0808">Transferase</keyword>
<evidence type="ECO:0000256" key="9">
    <source>
        <dbReference type="ARBA" id="ARBA00041902"/>
    </source>
</evidence>
<evidence type="ECO:0000313" key="14">
    <source>
        <dbReference type="EMBL" id="KAK6590837.1"/>
    </source>
</evidence>
<dbReference type="InterPro" id="IPR050108">
    <property type="entry name" value="CDK"/>
</dbReference>
<evidence type="ECO:0000256" key="1">
    <source>
        <dbReference type="ARBA" id="ARBA00006485"/>
    </source>
</evidence>
<evidence type="ECO:0000313" key="15">
    <source>
        <dbReference type="Proteomes" id="UP001311799"/>
    </source>
</evidence>
<dbReference type="InterPro" id="IPR000719">
    <property type="entry name" value="Prot_kinase_dom"/>
</dbReference>
<evidence type="ECO:0000256" key="2">
    <source>
        <dbReference type="ARBA" id="ARBA00022527"/>
    </source>
</evidence>
<evidence type="ECO:0000256" key="6">
    <source>
        <dbReference type="ARBA" id="ARBA00022840"/>
    </source>
</evidence>
<dbReference type="GO" id="GO:0005634">
    <property type="term" value="C:nucleus"/>
    <property type="evidence" value="ECO:0007669"/>
    <property type="project" value="TreeGrafter"/>
</dbReference>
<dbReference type="CDD" id="cd07829">
    <property type="entry name" value="STKc_CDK_like"/>
    <property type="match status" value="1"/>
</dbReference>
<comment type="similarity">
    <text evidence="1">Belongs to the protein kinase superfamily. CMGC Ser/Thr protein kinase family. CDC2/CDKX subfamily.</text>
</comment>
<dbReference type="PROSITE" id="PS00108">
    <property type="entry name" value="PROTEIN_KINASE_ST"/>
    <property type="match status" value="1"/>
</dbReference>